<keyword evidence="1" id="KW-0812">Transmembrane</keyword>
<comment type="caution">
    <text evidence="2">The sequence shown here is derived from an EMBL/GenBank/DDBJ whole genome shotgun (WGS) entry which is preliminary data.</text>
</comment>
<feature type="transmembrane region" description="Helical" evidence="1">
    <location>
        <begin position="76"/>
        <end position="100"/>
    </location>
</feature>
<organism evidence="2 3">
    <name type="scientific">Longivirga aurantiaca</name>
    <dbReference type="NCBI Taxonomy" id="1837743"/>
    <lineage>
        <taxon>Bacteria</taxon>
        <taxon>Bacillati</taxon>
        <taxon>Actinomycetota</taxon>
        <taxon>Actinomycetes</taxon>
        <taxon>Sporichthyales</taxon>
        <taxon>Sporichthyaceae</taxon>
        <taxon>Longivirga</taxon>
    </lineage>
</organism>
<gene>
    <name evidence="2" type="ORF">ACFQGU_14705</name>
</gene>
<dbReference type="RefSeq" id="WP_386767935.1">
    <property type="nucleotide sequence ID" value="NZ_JBHSTI010000008.1"/>
</dbReference>
<evidence type="ECO:0000256" key="1">
    <source>
        <dbReference type="SAM" id="Phobius"/>
    </source>
</evidence>
<protein>
    <recommendedName>
        <fullName evidence="4">Zinc ribbon domain-containing protein</fullName>
    </recommendedName>
</protein>
<accession>A0ABW1T3P1</accession>
<evidence type="ECO:0008006" key="4">
    <source>
        <dbReference type="Google" id="ProtNLM"/>
    </source>
</evidence>
<evidence type="ECO:0000313" key="2">
    <source>
        <dbReference type="EMBL" id="MFC6239131.1"/>
    </source>
</evidence>
<evidence type="ECO:0000313" key="3">
    <source>
        <dbReference type="Proteomes" id="UP001596138"/>
    </source>
</evidence>
<dbReference type="EMBL" id="JBHSTI010000008">
    <property type="protein sequence ID" value="MFC6239131.1"/>
    <property type="molecule type" value="Genomic_DNA"/>
</dbReference>
<proteinExistence type="predicted"/>
<dbReference type="Proteomes" id="UP001596138">
    <property type="component" value="Unassembled WGS sequence"/>
</dbReference>
<keyword evidence="1" id="KW-0472">Membrane</keyword>
<keyword evidence="3" id="KW-1185">Reference proteome</keyword>
<name>A0ABW1T3P1_9ACTN</name>
<reference evidence="3" key="1">
    <citation type="journal article" date="2019" name="Int. J. Syst. Evol. Microbiol.">
        <title>The Global Catalogue of Microorganisms (GCM) 10K type strain sequencing project: providing services to taxonomists for standard genome sequencing and annotation.</title>
        <authorList>
            <consortium name="The Broad Institute Genomics Platform"/>
            <consortium name="The Broad Institute Genome Sequencing Center for Infectious Disease"/>
            <person name="Wu L."/>
            <person name="Ma J."/>
        </authorList>
    </citation>
    <scope>NUCLEOTIDE SEQUENCE [LARGE SCALE GENOMIC DNA]</scope>
    <source>
        <strain evidence="3">CGMCC 4.7317</strain>
    </source>
</reference>
<sequence>MSTPVDLPCAECGEPMADGGVPLAALYVDADGHEVDADLAFCTPAHLDAWIDRVRPVAVARSESEALWRGAPRTRLLGYLGCFVAILTALVVIVLVGFLIGRLLG</sequence>
<keyword evidence="1" id="KW-1133">Transmembrane helix</keyword>